<dbReference type="EMBL" id="AP006840">
    <property type="protein sequence ID" value="BAD41563.1"/>
    <property type="molecule type" value="Genomic_DNA"/>
</dbReference>
<accession>Q67L83</accession>
<keyword evidence="2" id="KW-1185">Reference proteome</keyword>
<dbReference type="KEGG" id="sth:STH2578"/>
<dbReference type="InterPro" id="IPR011990">
    <property type="entry name" value="TPR-like_helical_dom_sf"/>
</dbReference>
<reference evidence="1 2" key="1">
    <citation type="journal article" date="2004" name="Nucleic Acids Res.">
        <title>Genome sequence of Symbiobacterium thermophilum, an uncultivable bacterium that depends on microbial commensalism.</title>
        <authorList>
            <person name="Ueda K."/>
            <person name="Yamashita A."/>
            <person name="Ishikawa J."/>
            <person name="Shimada M."/>
            <person name="Watsuji T."/>
            <person name="Morimura K."/>
            <person name="Ikeda H."/>
            <person name="Hattori M."/>
            <person name="Beppu T."/>
        </authorList>
    </citation>
    <scope>NUCLEOTIDE SEQUENCE [LARGE SCALE GENOMIC DNA]</scope>
    <source>
        <strain evidence="2">T / IAM 14863</strain>
    </source>
</reference>
<name>Q67L83_SYMTH</name>
<dbReference type="Proteomes" id="UP000000417">
    <property type="component" value="Chromosome"/>
</dbReference>
<evidence type="ECO:0008006" key="3">
    <source>
        <dbReference type="Google" id="ProtNLM"/>
    </source>
</evidence>
<gene>
    <name evidence="1" type="ordered locus">STH2578</name>
</gene>
<dbReference type="HOGENOM" id="CLU_972968_0_0_9"/>
<evidence type="ECO:0000313" key="1">
    <source>
        <dbReference type="EMBL" id="BAD41563.1"/>
    </source>
</evidence>
<dbReference type="Gene3D" id="1.25.40.10">
    <property type="entry name" value="Tetratricopeptide repeat domain"/>
    <property type="match status" value="1"/>
</dbReference>
<dbReference type="eggNOG" id="COG0457">
    <property type="taxonomic scope" value="Bacteria"/>
</dbReference>
<evidence type="ECO:0000313" key="2">
    <source>
        <dbReference type="Proteomes" id="UP000000417"/>
    </source>
</evidence>
<proteinExistence type="predicted"/>
<sequence length="286" mass="31374">MPAESEKGVRTLPQDARILGTLSVQLAAEGRWQDALHTAHACLRLAEPGSVLYLWALHMLACTYVDAGLPQRARPYAQAYLRQAAGNPQLASYTPFVVRAMGHIAYQEHRFLSAFRWYKKAHALFCRQGDHVQAAVTSHNMAWALTRAGRPHRAREVLAPRHAFPAELAYLFDGAMAAILAAEGRLSDTIQRGHEALSAAGRRAHDLVDAAEVALFLARAYWRLREHGAASAWISRAAEFAALQGWRFVDVLHLNERAGGGEVPHAASPRGSANLHHRGCFTTGIA</sequence>
<dbReference type="AlphaFoldDB" id="Q67L83"/>
<organism evidence="1 2">
    <name type="scientific">Symbiobacterium thermophilum (strain DSM 24528 / JCM 14929 / IAM 14863 / T)</name>
    <dbReference type="NCBI Taxonomy" id="292459"/>
    <lineage>
        <taxon>Bacteria</taxon>
        <taxon>Bacillati</taxon>
        <taxon>Bacillota</taxon>
        <taxon>Clostridia</taxon>
        <taxon>Eubacteriales</taxon>
        <taxon>Symbiobacteriaceae</taxon>
        <taxon>Symbiobacterium</taxon>
    </lineage>
</organism>
<protein>
    <recommendedName>
        <fullName evidence="3">MalT-like TPR region domain-containing protein</fullName>
    </recommendedName>
</protein>
<dbReference type="Pfam" id="PF13424">
    <property type="entry name" value="TPR_12"/>
    <property type="match status" value="1"/>
</dbReference>
<dbReference type="SUPFAM" id="SSF48452">
    <property type="entry name" value="TPR-like"/>
    <property type="match status" value="1"/>
</dbReference>